<evidence type="ECO:0000256" key="1">
    <source>
        <dbReference type="ARBA" id="ARBA00004141"/>
    </source>
</evidence>
<evidence type="ECO:0000256" key="7">
    <source>
        <dbReference type="ARBA" id="ARBA00023136"/>
    </source>
</evidence>
<evidence type="ECO:0000313" key="11">
    <source>
        <dbReference type="Proteomes" id="UP001595075"/>
    </source>
</evidence>
<sequence>MTANLPASIANNATLLAELKNQTGSCLLPGGVAIPLQIGTEFQNTGCILGFLCKNNTIDNPPNYCPPHPICAVSRLHGGSCPEPQGFFEPQLCPSRFYCPKGGKEQIICPAGFYCPRGSVEPLKCGPVAQCPEGSMKSMSFLPLGILIVVDVLLITLTILDKLRTKYKRRGLKGPRVNKKALLARGAGRFQGNAYQELENNGFDHNDYQMQSRITSMGRRPTGFEQLGASEAAFLFKDQQDDGSQKTDLHLFVESLSKCLGATKFGLSFEFQDLAFRPPKSSRKILSEVSGTIHAGSLWGVMGASGAGKSTFVNVLMGKQSNTGGVTKVNGVAGKIAKYKKIIGYVPQDDTVLPELTVRENILHSARIRLPCTWSDKEIQNHVDILISCLQLAHVQDSLVGSTAAPVISGGQRKRVSIGMELAAAPMALFLDEPTSGLDATAAASIMSTLKALSRLGMTIVTIIHQPRQEIFESLDSLVLLGQGRMIYCGAQIDMQPHFEGIGYQFPPHSNPADVMGDIIAGEGKSYKRTGDSSVEGLIQYWSKERKDSLAPEQDKVRPVSMIEINSLAQTLKIRGAQWYKQIYYCLSRSLLQQYRMKSSFFFEIGVGALAGFLIGLSQLSSNGQNFRGIYHSPYEWLSSSADYASVAQMSLLVGLAIGLTASAPGVKIFGEEKLVYWREAAAGHNRFAYYTGKVLSTFPRMIIANFHFTTLFMLLTTPRITYISAFTANMLYFYCIYGLASVISMITRREDGPLLAVMLSLIVGVLNGMSPTLKRVRIWKVIWIWRASPGTWLSEAYFSENVLPLEYLYRIEIARDNLGYELGVFGTDLFVLFAIGTVYRVVAFLGLRFMWRDRQR</sequence>
<evidence type="ECO:0000256" key="6">
    <source>
        <dbReference type="ARBA" id="ARBA00022989"/>
    </source>
</evidence>
<dbReference type="SMART" id="SM00382">
    <property type="entry name" value="AAA"/>
    <property type="match status" value="1"/>
</dbReference>
<keyword evidence="5" id="KW-0067">ATP-binding</keyword>
<keyword evidence="4" id="KW-0547">Nucleotide-binding</keyword>
<dbReference type="InterPro" id="IPR050352">
    <property type="entry name" value="ABCG_transporters"/>
</dbReference>
<organism evidence="10 11">
    <name type="scientific">Oculimacula yallundae</name>
    <dbReference type="NCBI Taxonomy" id="86028"/>
    <lineage>
        <taxon>Eukaryota</taxon>
        <taxon>Fungi</taxon>
        <taxon>Dikarya</taxon>
        <taxon>Ascomycota</taxon>
        <taxon>Pezizomycotina</taxon>
        <taxon>Leotiomycetes</taxon>
        <taxon>Helotiales</taxon>
        <taxon>Ploettnerulaceae</taxon>
        <taxon>Oculimacula</taxon>
    </lineage>
</organism>
<reference evidence="10 11" key="1">
    <citation type="journal article" date="2024" name="Commun. Biol.">
        <title>Comparative genomic analysis of thermophilic fungi reveals convergent evolutionary adaptations and gene losses.</title>
        <authorList>
            <person name="Steindorff A.S."/>
            <person name="Aguilar-Pontes M.V."/>
            <person name="Robinson A.J."/>
            <person name="Andreopoulos B."/>
            <person name="LaButti K."/>
            <person name="Kuo A."/>
            <person name="Mondo S."/>
            <person name="Riley R."/>
            <person name="Otillar R."/>
            <person name="Haridas S."/>
            <person name="Lipzen A."/>
            <person name="Grimwood J."/>
            <person name="Schmutz J."/>
            <person name="Clum A."/>
            <person name="Reid I.D."/>
            <person name="Moisan M.C."/>
            <person name="Butler G."/>
            <person name="Nguyen T.T.M."/>
            <person name="Dewar K."/>
            <person name="Conant G."/>
            <person name="Drula E."/>
            <person name="Henrissat B."/>
            <person name="Hansel C."/>
            <person name="Singer S."/>
            <person name="Hutchinson M.I."/>
            <person name="de Vries R.P."/>
            <person name="Natvig D.O."/>
            <person name="Powell A.J."/>
            <person name="Tsang A."/>
            <person name="Grigoriev I.V."/>
        </authorList>
    </citation>
    <scope>NUCLEOTIDE SEQUENCE [LARGE SCALE GENOMIC DNA]</scope>
    <source>
        <strain evidence="10 11">CBS 494.80</strain>
    </source>
</reference>
<evidence type="ECO:0000256" key="3">
    <source>
        <dbReference type="ARBA" id="ARBA00022692"/>
    </source>
</evidence>
<comment type="subcellular location">
    <subcellularLocation>
        <location evidence="1">Membrane</location>
        <topology evidence="1">Multi-pass membrane protein</topology>
    </subcellularLocation>
</comment>
<gene>
    <name evidence="10" type="ORF">VTL71DRAFT_16154</name>
</gene>
<evidence type="ECO:0000256" key="2">
    <source>
        <dbReference type="ARBA" id="ARBA00022448"/>
    </source>
</evidence>
<dbReference type="Pfam" id="PF19055">
    <property type="entry name" value="ABC2_membrane_7"/>
    <property type="match status" value="2"/>
</dbReference>
<accession>A0ABR4CFQ9</accession>
<feature type="transmembrane region" description="Helical" evidence="8">
    <location>
        <begin position="830"/>
        <end position="852"/>
    </location>
</feature>
<dbReference type="Proteomes" id="UP001595075">
    <property type="component" value="Unassembled WGS sequence"/>
</dbReference>
<dbReference type="PROSITE" id="PS50893">
    <property type="entry name" value="ABC_TRANSPORTER_2"/>
    <property type="match status" value="1"/>
</dbReference>
<dbReference type="PANTHER" id="PTHR48041:SF91">
    <property type="entry name" value="ABC TRANSPORTER G FAMILY MEMBER 28"/>
    <property type="match status" value="1"/>
</dbReference>
<evidence type="ECO:0000256" key="5">
    <source>
        <dbReference type="ARBA" id="ARBA00022840"/>
    </source>
</evidence>
<evidence type="ECO:0000313" key="10">
    <source>
        <dbReference type="EMBL" id="KAL2068056.1"/>
    </source>
</evidence>
<keyword evidence="11" id="KW-1185">Reference proteome</keyword>
<dbReference type="Pfam" id="PF00005">
    <property type="entry name" value="ABC_tran"/>
    <property type="match status" value="1"/>
</dbReference>
<feature type="domain" description="ABC transporter" evidence="9">
    <location>
        <begin position="269"/>
        <end position="508"/>
    </location>
</feature>
<feature type="transmembrane region" description="Helical" evidence="8">
    <location>
        <begin position="141"/>
        <end position="160"/>
    </location>
</feature>
<proteinExistence type="predicted"/>
<evidence type="ECO:0000256" key="4">
    <source>
        <dbReference type="ARBA" id="ARBA00022741"/>
    </source>
</evidence>
<keyword evidence="2" id="KW-0813">Transport</keyword>
<dbReference type="PANTHER" id="PTHR48041">
    <property type="entry name" value="ABC TRANSPORTER G FAMILY MEMBER 28"/>
    <property type="match status" value="1"/>
</dbReference>
<dbReference type="InterPro" id="IPR003593">
    <property type="entry name" value="AAA+_ATPase"/>
</dbReference>
<comment type="caution">
    <text evidence="10">The sequence shown here is derived from an EMBL/GenBank/DDBJ whole genome shotgun (WGS) entry which is preliminary data.</text>
</comment>
<dbReference type="InterPro" id="IPR003439">
    <property type="entry name" value="ABC_transporter-like_ATP-bd"/>
</dbReference>
<dbReference type="InterPro" id="IPR043926">
    <property type="entry name" value="ABCG_dom"/>
</dbReference>
<name>A0ABR4CFQ9_9HELO</name>
<dbReference type="SUPFAM" id="SSF52540">
    <property type="entry name" value="P-loop containing nucleoside triphosphate hydrolases"/>
    <property type="match status" value="1"/>
</dbReference>
<dbReference type="PROSITE" id="PS00211">
    <property type="entry name" value="ABC_TRANSPORTER_1"/>
    <property type="match status" value="1"/>
</dbReference>
<keyword evidence="7 8" id="KW-0472">Membrane</keyword>
<dbReference type="EMBL" id="JAZHXI010000009">
    <property type="protein sequence ID" value="KAL2068056.1"/>
    <property type="molecule type" value="Genomic_DNA"/>
</dbReference>
<dbReference type="InterPro" id="IPR017871">
    <property type="entry name" value="ABC_transporter-like_CS"/>
</dbReference>
<evidence type="ECO:0000259" key="9">
    <source>
        <dbReference type="PROSITE" id="PS50893"/>
    </source>
</evidence>
<evidence type="ECO:0000256" key="8">
    <source>
        <dbReference type="SAM" id="Phobius"/>
    </source>
</evidence>
<feature type="transmembrane region" description="Helical" evidence="8">
    <location>
        <begin position="644"/>
        <end position="667"/>
    </location>
</feature>
<feature type="transmembrane region" description="Helical" evidence="8">
    <location>
        <begin position="721"/>
        <end position="741"/>
    </location>
</feature>
<dbReference type="CDD" id="cd03213">
    <property type="entry name" value="ABCG_EPDR"/>
    <property type="match status" value="1"/>
</dbReference>
<keyword evidence="6 8" id="KW-1133">Transmembrane helix</keyword>
<dbReference type="InterPro" id="IPR027417">
    <property type="entry name" value="P-loop_NTPase"/>
</dbReference>
<keyword evidence="3 8" id="KW-0812">Transmembrane</keyword>
<protein>
    <recommendedName>
        <fullName evidence="9">ABC transporter domain-containing protein</fullName>
    </recommendedName>
</protein>
<feature type="transmembrane region" description="Helical" evidence="8">
    <location>
        <begin position="753"/>
        <end position="771"/>
    </location>
</feature>
<feature type="transmembrane region" description="Helical" evidence="8">
    <location>
        <begin position="688"/>
        <end position="709"/>
    </location>
</feature>
<feature type="transmembrane region" description="Helical" evidence="8">
    <location>
        <begin position="601"/>
        <end position="620"/>
    </location>
</feature>
<dbReference type="Gene3D" id="3.40.50.300">
    <property type="entry name" value="P-loop containing nucleotide triphosphate hydrolases"/>
    <property type="match status" value="1"/>
</dbReference>